<sequence length="213" mass="23200">MKGASKVIQVEHVVKWIQLTHQKIVATKDKLTELDQAIGDGDHGINLARGLDAAIQNLSPDESKEDLGEVFQKIGMALIAKVGGASGALYGSAFVHMAKVCKGKKLISLAELAQVIEAGAMGIKARGRAEVGDKTMLDIWQPLADYLNEHIEKVSWEKVQQFLFEQMEKTKELVAKKGRAAFLESRSIGHLDPGAVSSTYLFIALCETLDRGE</sequence>
<reference evidence="10 11" key="1">
    <citation type="submission" date="2018-06" db="EMBL/GenBank/DDBJ databases">
        <title>Thermoflavimicrobium daqus sp. nov., a thermophilic microbe isolated from Moutai-flavour Daqu.</title>
        <authorList>
            <person name="Wang X."/>
            <person name="Zhou H."/>
        </authorList>
    </citation>
    <scope>NUCLEOTIDE SEQUENCE [LARGE SCALE GENOMIC DNA]</scope>
    <source>
        <strain evidence="10 11">FBKL4.011</strain>
    </source>
</reference>
<dbReference type="FunFam" id="1.25.40.340:FF:000002">
    <property type="entry name" value="Dihydroxyacetone kinase, L subunit"/>
    <property type="match status" value="1"/>
</dbReference>
<dbReference type="PROSITE" id="PS51480">
    <property type="entry name" value="DHAL"/>
    <property type="match status" value="1"/>
</dbReference>
<dbReference type="AlphaFoldDB" id="A0A364K4J7"/>
<proteinExistence type="predicted"/>
<evidence type="ECO:0000256" key="2">
    <source>
        <dbReference type="ARBA" id="ARBA00004745"/>
    </source>
</evidence>
<comment type="catalytic activity">
    <reaction evidence="1">
        <text>dihydroxyacetone + phosphoenolpyruvate = dihydroxyacetone phosphate + pyruvate</text>
        <dbReference type="Rhea" id="RHEA:18381"/>
        <dbReference type="ChEBI" id="CHEBI:15361"/>
        <dbReference type="ChEBI" id="CHEBI:16016"/>
        <dbReference type="ChEBI" id="CHEBI:57642"/>
        <dbReference type="ChEBI" id="CHEBI:58702"/>
        <dbReference type="EC" id="2.7.1.121"/>
    </reaction>
</comment>
<evidence type="ECO:0000256" key="5">
    <source>
        <dbReference type="ARBA" id="ARBA00022777"/>
    </source>
</evidence>
<dbReference type="GO" id="GO:0019563">
    <property type="term" value="P:glycerol catabolic process"/>
    <property type="evidence" value="ECO:0007669"/>
    <property type="project" value="TreeGrafter"/>
</dbReference>
<evidence type="ECO:0000256" key="1">
    <source>
        <dbReference type="ARBA" id="ARBA00001113"/>
    </source>
</evidence>
<keyword evidence="11" id="KW-1185">Reference proteome</keyword>
<dbReference type="Proteomes" id="UP000251213">
    <property type="component" value="Unassembled WGS sequence"/>
</dbReference>
<dbReference type="GO" id="GO:0047324">
    <property type="term" value="F:phosphoenolpyruvate-glycerone phosphotransferase activity"/>
    <property type="evidence" value="ECO:0007669"/>
    <property type="project" value="UniProtKB-EC"/>
</dbReference>
<keyword evidence="4" id="KW-0808">Transferase</keyword>
<dbReference type="EMBL" id="QJKK01000005">
    <property type="protein sequence ID" value="RAL24283.1"/>
    <property type="molecule type" value="Genomic_DNA"/>
</dbReference>
<comment type="caution">
    <text evidence="10">The sequence shown here is derived from an EMBL/GenBank/DDBJ whole genome shotgun (WGS) entry which is preliminary data.</text>
</comment>
<comment type="pathway">
    <text evidence="2">Polyol metabolism; glycerol degradation.</text>
</comment>
<dbReference type="SUPFAM" id="SSF101473">
    <property type="entry name" value="DhaL-like"/>
    <property type="match status" value="1"/>
</dbReference>
<dbReference type="PANTHER" id="PTHR28629:SF4">
    <property type="entry name" value="TRIOKINASE_FMN CYCLASE"/>
    <property type="match status" value="1"/>
</dbReference>
<dbReference type="NCBIfam" id="TIGR02365">
    <property type="entry name" value="dha_L_ycgS"/>
    <property type="match status" value="1"/>
</dbReference>
<evidence type="ECO:0000313" key="10">
    <source>
        <dbReference type="EMBL" id="RAL24283.1"/>
    </source>
</evidence>
<gene>
    <name evidence="10" type="primary">dhaL</name>
    <name evidence="10" type="ORF">DL897_11455</name>
</gene>
<dbReference type="SMART" id="SM01120">
    <property type="entry name" value="Dak2"/>
    <property type="match status" value="1"/>
</dbReference>
<dbReference type="InterPro" id="IPR036117">
    <property type="entry name" value="DhaL_dom_sf"/>
</dbReference>
<dbReference type="EC" id="2.7.1.121" evidence="3"/>
<dbReference type="InterPro" id="IPR012737">
    <property type="entry name" value="DhaK_L_YcgS"/>
</dbReference>
<evidence type="ECO:0000256" key="4">
    <source>
        <dbReference type="ARBA" id="ARBA00022679"/>
    </source>
</evidence>
<dbReference type="GO" id="GO:0005829">
    <property type="term" value="C:cytosol"/>
    <property type="evidence" value="ECO:0007669"/>
    <property type="project" value="TreeGrafter"/>
</dbReference>
<comment type="function">
    <text evidence="8">ADP-binding subunit of the dihydroxyacetone kinase, which is responsible for the phosphoenolpyruvate (PEP)-dependent phosphorylation of dihydroxyacetone. DhaL-ADP is converted to DhaL-ATP via a phosphoryl group transfer from DhaM and transmits it to dihydroxyacetone binds to DhaK.</text>
</comment>
<evidence type="ECO:0000256" key="7">
    <source>
        <dbReference type="ARBA" id="ARBA00046577"/>
    </source>
</evidence>
<dbReference type="GO" id="GO:0004371">
    <property type="term" value="F:glycerone kinase activity"/>
    <property type="evidence" value="ECO:0007669"/>
    <property type="project" value="InterPro"/>
</dbReference>
<dbReference type="Pfam" id="PF02734">
    <property type="entry name" value="Dak2"/>
    <property type="match status" value="1"/>
</dbReference>
<reference evidence="10 11" key="2">
    <citation type="submission" date="2018-06" db="EMBL/GenBank/DDBJ databases">
        <authorList>
            <person name="Zhirakovskaya E."/>
        </authorList>
    </citation>
    <scope>NUCLEOTIDE SEQUENCE [LARGE SCALE GENOMIC DNA]</scope>
    <source>
        <strain evidence="10 11">FBKL4.011</strain>
    </source>
</reference>
<dbReference type="PANTHER" id="PTHR28629">
    <property type="entry name" value="TRIOKINASE/FMN CYCLASE"/>
    <property type="match status" value="1"/>
</dbReference>
<comment type="subunit">
    <text evidence="7">Homodimer. The dihydroxyacetone kinase complex is composed of a homodimer of DhaM, a homodimer of DhaK and the subunit DhaL.</text>
</comment>
<protein>
    <recommendedName>
        <fullName evidence="3">phosphoenolpyruvate--glycerone phosphotransferase</fullName>
        <ecNumber evidence="3">2.7.1.121</ecNumber>
    </recommendedName>
</protein>
<dbReference type="OrthoDB" id="9800291at2"/>
<dbReference type="InterPro" id="IPR050861">
    <property type="entry name" value="Dihydroxyacetone_Kinase"/>
</dbReference>
<dbReference type="InterPro" id="IPR004007">
    <property type="entry name" value="DhaL_dom"/>
</dbReference>
<feature type="domain" description="DhaL" evidence="9">
    <location>
        <begin position="11"/>
        <end position="207"/>
    </location>
</feature>
<evidence type="ECO:0000259" key="9">
    <source>
        <dbReference type="PROSITE" id="PS51480"/>
    </source>
</evidence>
<keyword evidence="6" id="KW-0319">Glycerol metabolism</keyword>
<name>A0A364K4J7_9BACL</name>
<dbReference type="Gene3D" id="1.25.40.340">
    <property type="match status" value="1"/>
</dbReference>
<evidence type="ECO:0000256" key="8">
    <source>
        <dbReference type="ARBA" id="ARBA00055771"/>
    </source>
</evidence>
<evidence type="ECO:0000256" key="6">
    <source>
        <dbReference type="ARBA" id="ARBA00022798"/>
    </source>
</evidence>
<evidence type="ECO:0000313" key="11">
    <source>
        <dbReference type="Proteomes" id="UP000251213"/>
    </source>
</evidence>
<keyword evidence="5 10" id="KW-0418">Kinase</keyword>
<accession>A0A364K4J7</accession>
<organism evidence="10 11">
    <name type="scientific">Thermoflavimicrobium daqui</name>
    <dbReference type="NCBI Taxonomy" id="2137476"/>
    <lineage>
        <taxon>Bacteria</taxon>
        <taxon>Bacillati</taxon>
        <taxon>Bacillota</taxon>
        <taxon>Bacilli</taxon>
        <taxon>Bacillales</taxon>
        <taxon>Thermoactinomycetaceae</taxon>
        <taxon>Thermoflavimicrobium</taxon>
    </lineage>
</organism>
<evidence type="ECO:0000256" key="3">
    <source>
        <dbReference type="ARBA" id="ARBA00012095"/>
    </source>
</evidence>